<reference evidence="2" key="1">
    <citation type="journal article" date="2020" name="Stud. Mycol.">
        <title>101 Dothideomycetes genomes: a test case for predicting lifestyles and emergence of pathogens.</title>
        <authorList>
            <person name="Haridas S."/>
            <person name="Albert R."/>
            <person name="Binder M."/>
            <person name="Bloem J."/>
            <person name="Labutti K."/>
            <person name="Salamov A."/>
            <person name="Andreopoulos B."/>
            <person name="Baker S."/>
            <person name="Barry K."/>
            <person name="Bills G."/>
            <person name="Bluhm B."/>
            <person name="Cannon C."/>
            <person name="Castanera R."/>
            <person name="Culley D."/>
            <person name="Daum C."/>
            <person name="Ezra D."/>
            <person name="Gonzalez J."/>
            <person name="Henrissat B."/>
            <person name="Kuo A."/>
            <person name="Liang C."/>
            <person name="Lipzen A."/>
            <person name="Lutzoni F."/>
            <person name="Magnuson J."/>
            <person name="Mondo S."/>
            <person name="Nolan M."/>
            <person name="Ohm R."/>
            <person name="Pangilinan J."/>
            <person name="Park H.-J."/>
            <person name="Ramirez L."/>
            <person name="Alfaro M."/>
            <person name="Sun H."/>
            <person name="Tritt A."/>
            <person name="Yoshinaga Y."/>
            <person name="Zwiers L.-H."/>
            <person name="Turgeon B."/>
            <person name="Goodwin S."/>
            <person name="Spatafora J."/>
            <person name="Crous P."/>
            <person name="Grigoriev I."/>
        </authorList>
    </citation>
    <scope>NUCLEOTIDE SEQUENCE</scope>
    <source>
        <strain evidence="2">Tuck. ex Michener</strain>
    </source>
</reference>
<keyword evidence="3" id="KW-1185">Reference proteome</keyword>
<dbReference type="EMBL" id="ML991865">
    <property type="protein sequence ID" value="KAF2229395.1"/>
    <property type="molecule type" value="Genomic_DNA"/>
</dbReference>
<accession>A0A6A6GUI3</accession>
<evidence type="ECO:0000313" key="3">
    <source>
        <dbReference type="Proteomes" id="UP000800092"/>
    </source>
</evidence>
<gene>
    <name evidence="2" type="ORF">EV356DRAFT_527591</name>
</gene>
<dbReference type="PANTHER" id="PTHR38696:SF1">
    <property type="entry name" value="MEDIATOR OF RNA POLYMERASE II TRANSCRIPTION SUBUNIT 13"/>
    <property type="match status" value="1"/>
</dbReference>
<dbReference type="AlphaFoldDB" id="A0A6A6GUI3"/>
<feature type="compositionally biased region" description="Polar residues" evidence="1">
    <location>
        <begin position="8"/>
        <end position="32"/>
    </location>
</feature>
<evidence type="ECO:0000313" key="2">
    <source>
        <dbReference type="EMBL" id="KAF2229395.1"/>
    </source>
</evidence>
<evidence type="ECO:0000256" key="1">
    <source>
        <dbReference type="SAM" id="MobiDB-lite"/>
    </source>
</evidence>
<dbReference type="OrthoDB" id="58379at2759"/>
<dbReference type="PANTHER" id="PTHR38696">
    <property type="entry name" value="MEDIATOR OF RNA POLYMERASE II TRANSCRIPTION SUBUNIT 13"/>
    <property type="match status" value="1"/>
</dbReference>
<organism evidence="2 3">
    <name type="scientific">Viridothelium virens</name>
    <name type="common">Speckled blister lichen</name>
    <name type="synonym">Trypethelium virens</name>
    <dbReference type="NCBI Taxonomy" id="1048519"/>
    <lineage>
        <taxon>Eukaryota</taxon>
        <taxon>Fungi</taxon>
        <taxon>Dikarya</taxon>
        <taxon>Ascomycota</taxon>
        <taxon>Pezizomycotina</taxon>
        <taxon>Dothideomycetes</taxon>
        <taxon>Dothideomycetes incertae sedis</taxon>
        <taxon>Trypetheliales</taxon>
        <taxon>Trypetheliaceae</taxon>
        <taxon>Viridothelium</taxon>
    </lineage>
</organism>
<name>A0A6A6GUI3_VIRVR</name>
<protein>
    <submittedName>
        <fullName evidence="2">Uncharacterized protein</fullName>
    </submittedName>
</protein>
<sequence length="288" mass="32889">MEWRVGRRQQNVPSSQEAWQRRQAPQPNSQDLQKLPSPPLYQDAATQLAGGESSSSVFHTQFACLSMHMSNRIRLMNFPHDCHSRRQDLVKSAWPKGVQGERVYGSSFELKLKNHPWDYIMESRFKSQSRRFMCGLLSGLFDSGWVLNTAVNIYPKGAGKDTLFLRCQNPAPQLYRWICISFMGDDFLYLIDAPDELQAALVQAYGERVQRHRARAEDTLVVGLNTVKARELLLILLECLEQHGFSLYTSLEQDTGLGDICGIGGNPSDTWYCKRQLDWSRGTPVYHT</sequence>
<proteinExistence type="predicted"/>
<dbReference type="Proteomes" id="UP000800092">
    <property type="component" value="Unassembled WGS sequence"/>
</dbReference>
<feature type="region of interest" description="Disordered" evidence="1">
    <location>
        <begin position="1"/>
        <end position="38"/>
    </location>
</feature>